<protein>
    <submittedName>
        <fullName evidence="2">Uncharacterized protein</fullName>
    </submittedName>
</protein>
<dbReference type="EMBL" id="CM026431">
    <property type="protein sequence ID" value="KAG0558825.1"/>
    <property type="molecule type" value="Genomic_DNA"/>
</dbReference>
<evidence type="ECO:0000313" key="2">
    <source>
        <dbReference type="EMBL" id="KAG0558825.1"/>
    </source>
</evidence>
<feature type="signal peptide" evidence="1">
    <location>
        <begin position="1"/>
        <end position="15"/>
    </location>
</feature>
<organism evidence="2 3">
    <name type="scientific">Ceratodon purpureus</name>
    <name type="common">Fire moss</name>
    <name type="synonym">Dicranum purpureum</name>
    <dbReference type="NCBI Taxonomy" id="3225"/>
    <lineage>
        <taxon>Eukaryota</taxon>
        <taxon>Viridiplantae</taxon>
        <taxon>Streptophyta</taxon>
        <taxon>Embryophyta</taxon>
        <taxon>Bryophyta</taxon>
        <taxon>Bryophytina</taxon>
        <taxon>Bryopsida</taxon>
        <taxon>Dicranidae</taxon>
        <taxon>Pseudoditrichales</taxon>
        <taxon>Ditrichaceae</taxon>
        <taxon>Ceratodon</taxon>
    </lineage>
</organism>
<name>A0A8T0GJS1_CERPU</name>
<reference evidence="2" key="1">
    <citation type="submission" date="2020-06" db="EMBL/GenBank/DDBJ databases">
        <title>WGS assembly of Ceratodon purpureus strain R40.</title>
        <authorList>
            <person name="Carey S.B."/>
            <person name="Jenkins J."/>
            <person name="Shu S."/>
            <person name="Lovell J.T."/>
            <person name="Sreedasyam A."/>
            <person name="Maumus F."/>
            <person name="Tiley G.P."/>
            <person name="Fernandez-Pozo N."/>
            <person name="Barry K."/>
            <person name="Chen C."/>
            <person name="Wang M."/>
            <person name="Lipzen A."/>
            <person name="Daum C."/>
            <person name="Saski C.A."/>
            <person name="Payton A.C."/>
            <person name="Mcbreen J.C."/>
            <person name="Conrad R.E."/>
            <person name="Kollar L.M."/>
            <person name="Olsson S."/>
            <person name="Huttunen S."/>
            <person name="Landis J.B."/>
            <person name="Wickett N.J."/>
            <person name="Johnson M.G."/>
            <person name="Rensing S.A."/>
            <person name="Grimwood J."/>
            <person name="Schmutz J."/>
            <person name="Mcdaniel S.F."/>
        </authorList>
    </citation>
    <scope>NUCLEOTIDE SEQUENCE</scope>
    <source>
        <strain evidence="2">R40</strain>
    </source>
</reference>
<comment type="caution">
    <text evidence="2">The sequence shown here is derived from an EMBL/GenBank/DDBJ whole genome shotgun (WGS) entry which is preliminary data.</text>
</comment>
<gene>
    <name evidence="2" type="ORF">KC19_10G058000</name>
</gene>
<keyword evidence="3" id="KW-1185">Reference proteome</keyword>
<accession>A0A8T0GJS1</accession>
<dbReference type="AlphaFoldDB" id="A0A8T0GJS1"/>
<feature type="chain" id="PRO_5035814354" evidence="1">
    <location>
        <begin position="16"/>
        <end position="60"/>
    </location>
</feature>
<sequence length="60" mass="6723">MIFIILFSSPLTLLCYHVNQNCEVSILVSFFQPINDLSTVILETFSVDVQIKTCEVGSVL</sequence>
<evidence type="ECO:0000256" key="1">
    <source>
        <dbReference type="SAM" id="SignalP"/>
    </source>
</evidence>
<keyword evidence="1" id="KW-0732">Signal</keyword>
<proteinExistence type="predicted"/>
<dbReference type="Proteomes" id="UP000822688">
    <property type="component" value="Chromosome 10"/>
</dbReference>
<evidence type="ECO:0000313" key="3">
    <source>
        <dbReference type="Proteomes" id="UP000822688"/>
    </source>
</evidence>